<evidence type="ECO:0000313" key="9">
    <source>
        <dbReference type="Proteomes" id="UP000230750"/>
    </source>
</evidence>
<feature type="transmembrane region" description="Helical" evidence="7">
    <location>
        <begin position="19"/>
        <end position="35"/>
    </location>
</feature>
<reference evidence="8 9" key="1">
    <citation type="journal article" date="2017" name="PLoS Biol.">
        <title>The sea cucumber genome provides insights into morphological evolution and visceral regeneration.</title>
        <authorList>
            <person name="Zhang X."/>
            <person name="Sun L."/>
            <person name="Yuan J."/>
            <person name="Sun Y."/>
            <person name="Gao Y."/>
            <person name="Zhang L."/>
            <person name="Li S."/>
            <person name="Dai H."/>
            <person name="Hamel J.F."/>
            <person name="Liu C."/>
            <person name="Yu Y."/>
            <person name="Liu S."/>
            <person name="Lin W."/>
            <person name="Guo K."/>
            <person name="Jin S."/>
            <person name="Xu P."/>
            <person name="Storey K.B."/>
            <person name="Huan P."/>
            <person name="Zhang T."/>
            <person name="Zhou Y."/>
            <person name="Zhang J."/>
            <person name="Lin C."/>
            <person name="Li X."/>
            <person name="Xing L."/>
            <person name="Huo D."/>
            <person name="Sun M."/>
            <person name="Wang L."/>
            <person name="Mercier A."/>
            <person name="Li F."/>
            <person name="Yang H."/>
            <person name="Xiang J."/>
        </authorList>
    </citation>
    <scope>NUCLEOTIDE SEQUENCE [LARGE SCALE GENOMIC DNA]</scope>
    <source>
        <strain evidence="8">Shaxun</strain>
        <tissue evidence="8">Muscle</tissue>
    </source>
</reference>
<proteinExistence type="predicted"/>
<comment type="caution">
    <text evidence="8">The sequence shown here is derived from an EMBL/GenBank/DDBJ whole genome shotgun (WGS) entry which is preliminary data.</text>
</comment>
<dbReference type="InterPro" id="IPR024491">
    <property type="entry name" value="Se_SelK/SelG"/>
</dbReference>
<name>A0A2G8LRA5_STIJA</name>
<dbReference type="GO" id="GO:0005789">
    <property type="term" value="C:endoplasmic reticulum membrane"/>
    <property type="evidence" value="ECO:0007669"/>
    <property type="project" value="TreeGrafter"/>
</dbReference>
<dbReference type="GO" id="GO:0032469">
    <property type="term" value="P:endoplasmic reticulum calcium ion homeostasis"/>
    <property type="evidence" value="ECO:0007669"/>
    <property type="project" value="TreeGrafter"/>
</dbReference>
<dbReference type="PANTHER" id="PTHR16875:SF0">
    <property type="entry name" value="SELENOPROTEIN K"/>
    <property type="match status" value="1"/>
</dbReference>
<protein>
    <submittedName>
        <fullName evidence="8">Putative selenoprotein K-like isoform X2</fullName>
    </submittedName>
</protein>
<keyword evidence="3" id="KW-0712">Selenocysteine</keyword>
<dbReference type="GO" id="GO:0006816">
    <property type="term" value="P:calcium ion transport"/>
    <property type="evidence" value="ECO:0007669"/>
    <property type="project" value="TreeGrafter"/>
</dbReference>
<evidence type="ECO:0000256" key="6">
    <source>
        <dbReference type="SAM" id="MobiDB-lite"/>
    </source>
</evidence>
<evidence type="ECO:0000256" key="7">
    <source>
        <dbReference type="SAM" id="Phobius"/>
    </source>
</evidence>
<evidence type="ECO:0000256" key="2">
    <source>
        <dbReference type="ARBA" id="ARBA00022692"/>
    </source>
</evidence>
<evidence type="ECO:0000256" key="3">
    <source>
        <dbReference type="ARBA" id="ARBA00022933"/>
    </source>
</evidence>
<keyword evidence="9" id="KW-1185">Reference proteome</keyword>
<keyword evidence="5 7" id="KW-0472">Membrane</keyword>
<accession>A0A2G8LRA5</accession>
<sequence>MGQVCDSRSPWRLSFIPDMFWGMVEFVILFFKTMVMPDLTSKGRGFDSSYQASSKGGRPPPGPPRRRMGGFRGGAAGPTPPPAAGVDEEDKCPHIC</sequence>
<keyword evidence="4 7" id="KW-1133">Transmembrane helix</keyword>
<feature type="region of interest" description="Disordered" evidence="6">
    <location>
        <begin position="43"/>
        <end position="96"/>
    </location>
</feature>
<dbReference type="PANTHER" id="PTHR16875">
    <property type="entry name" value="SELENOPROTEIN K"/>
    <property type="match status" value="1"/>
</dbReference>
<evidence type="ECO:0000313" key="8">
    <source>
        <dbReference type="EMBL" id="PIK62752.1"/>
    </source>
</evidence>
<comment type="subcellular location">
    <subcellularLocation>
        <location evidence="1">Membrane</location>
        <topology evidence="1">Single-pass membrane protein</topology>
    </subcellularLocation>
</comment>
<dbReference type="Pfam" id="PF10961">
    <property type="entry name" value="SelK_SelG"/>
    <property type="match status" value="1"/>
</dbReference>
<evidence type="ECO:0000256" key="4">
    <source>
        <dbReference type="ARBA" id="ARBA00022989"/>
    </source>
</evidence>
<dbReference type="GO" id="GO:0005794">
    <property type="term" value="C:Golgi apparatus"/>
    <property type="evidence" value="ECO:0007669"/>
    <property type="project" value="TreeGrafter"/>
</dbReference>
<dbReference type="Proteomes" id="UP000230750">
    <property type="component" value="Unassembled WGS sequence"/>
</dbReference>
<organism evidence="8 9">
    <name type="scientific">Stichopus japonicus</name>
    <name type="common">Sea cucumber</name>
    <dbReference type="NCBI Taxonomy" id="307972"/>
    <lineage>
        <taxon>Eukaryota</taxon>
        <taxon>Metazoa</taxon>
        <taxon>Echinodermata</taxon>
        <taxon>Eleutherozoa</taxon>
        <taxon>Echinozoa</taxon>
        <taxon>Holothuroidea</taxon>
        <taxon>Aspidochirotacea</taxon>
        <taxon>Aspidochirotida</taxon>
        <taxon>Stichopodidae</taxon>
        <taxon>Apostichopus</taxon>
    </lineage>
</organism>
<dbReference type="STRING" id="307972.A0A2G8LRA5"/>
<gene>
    <name evidence="8" type="ORF">BSL78_00332</name>
</gene>
<dbReference type="OrthoDB" id="167295at2759"/>
<evidence type="ECO:0000256" key="1">
    <source>
        <dbReference type="ARBA" id="ARBA00004167"/>
    </source>
</evidence>
<keyword evidence="2 7" id="KW-0812">Transmembrane</keyword>
<dbReference type="EMBL" id="MRZV01000006">
    <property type="protein sequence ID" value="PIK62752.1"/>
    <property type="molecule type" value="Genomic_DNA"/>
</dbReference>
<evidence type="ECO:0000256" key="5">
    <source>
        <dbReference type="ARBA" id="ARBA00023136"/>
    </source>
</evidence>
<dbReference type="AlphaFoldDB" id="A0A2G8LRA5"/>